<name>A0ACB8SPE2_9AGAM</name>
<protein>
    <submittedName>
        <fullName evidence="1">Uncharacterized protein</fullName>
    </submittedName>
</protein>
<reference evidence="1" key="2">
    <citation type="journal article" date="2022" name="New Phytol.">
        <title>Evolutionary transition to the ectomycorrhizal habit in the genomes of a hyperdiverse lineage of mushroom-forming fungi.</title>
        <authorList>
            <person name="Looney B."/>
            <person name="Miyauchi S."/>
            <person name="Morin E."/>
            <person name="Drula E."/>
            <person name="Courty P.E."/>
            <person name="Kohler A."/>
            <person name="Kuo A."/>
            <person name="LaButti K."/>
            <person name="Pangilinan J."/>
            <person name="Lipzen A."/>
            <person name="Riley R."/>
            <person name="Andreopoulos W."/>
            <person name="He G."/>
            <person name="Johnson J."/>
            <person name="Nolan M."/>
            <person name="Tritt A."/>
            <person name="Barry K.W."/>
            <person name="Grigoriev I.V."/>
            <person name="Nagy L.G."/>
            <person name="Hibbett D."/>
            <person name="Henrissat B."/>
            <person name="Matheny P.B."/>
            <person name="Labbe J."/>
            <person name="Martin F.M."/>
        </authorList>
    </citation>
    <scope>NUCLEOTIDE SEQUENCE</scope>
    <source>
        <strain evidence="1">HHB10654</strain>
    </source>
</reference>
<organism evidence="1 2">
    <name type="scientific">Artomyces pyxidatus</name>
    <dbReference type="NCBI Taxonomy" id="48021"/>
    <lineage>
        <taxon>Eukaryota</taxon>
        <taxon>Fungi</taxon>
        <taxon>Dikarya</taxon>
        <taxon>Basidiomycota</taxon>
        <taxon>Agaricomycotina</taxon>
        <taxon>Agaricomycetes</taxon>
        <taxon>Russulales</taxon>
        <taxon>Auriscalpiaceae</taxon>
        <taxon>Artomyces</taxon>
    </lineage>
</organism>
<gene>
    <name evidence="1" type="ORF">BV25DRAFT_1313242</name>
</gene>
<evidence type="ECO:0000313" key="1">
    <source>
        <dbReference type="EMBL" id="KAI0058082.1"/>
    </source>
</evidence>
<dbReference type="Proteomes" id="UP000814140">
    <property type="component" value="Unassembled WGS sequence"/>
</dbReference>
<evidence type="ECO:0000313" key="2">
    <source>
        <dbReference type="Proteomes" id="UP000814140"/>
    </source>
</evidence>
<reference evidence="1" key="1">
    <citation type="submission" date="2021-03" db="EMBL/GenBank/DDBJ databases">
        <authorList>
            <consortium name="DOE Joint Genome Institute"/>
            <person name="Ahrendt S."/>
            <person name="Looney B.P."/>
            <person name="Miyauchi S."/>
            <person name="Morin E."/>
            <person name="Drula E."/>
            <person name="Courty P.E."/>
            <person name="Chicoki N."/>
            <person name="Fauchery L."/>
            <person name="Kohler A."/>
            <person name="Kuo A."/>
            <person name="Labutti K."/>
            <person name="Pangilinan J."/>
            <person name="Lipzen A."/>
            <person name="Riley R."/>
            <person name="Andreopoulos W."/>
            <person name="He G."/>
            <person name="Johnson J."/>
            <person name="Barry K.W."/>
            <person name="Grigoriev I.V."/>
            <person name="Nagy L."/>
            <person name="Hibbett D."/>
            <person name="Henrissat B."/>
            <person name="Matheny P.B."/>
            <person name="Labbe J."/>
            <person name="Martin F."/>
        </authorList>
    </citation>
    <scope>NUCLEOTIDE SEQUENCE</scope>
    <source>
        <strain evidence="1">HHB10654</strain>
    </source>
</reference>
<sequence>MANVSNKSTVVSSVLTTTSGFHTTSLTQLSIFNAPASSCTLKQVYTLPPLLFVDPYELHHYEDSYSFEVSGTSNLEAPVFAMDKKDTILLLNILLSDLRPEHVLLLVTLPLHMRYGYPTLETEMTEGFVNVTLSPPVTFWSCSHSSPVPLPENLRGAFAAFPAFRSSAALFVVPPAEGGILTPHTIRIPVGHLEDARVVEFSTVATILLAFVYLIRIAVRSARSPLEGGRVKEE</sequence>
<proteinExistence type="predicted"/>
<dbReference type="EMBL" id="MU277239">
    <property type="protein sequence ID" value="KAI0058082.1"/>
    <property type="molecule type" value="Genomic_DNA"/>
</dbReference>
<keyword evidence="2" id="KW-1185">Reference proteome</keyword>
<comment type="caution">
    <text evidence="1">The sequence shown here is derived from an EMBL/GenBank/DDBJ whole genome shotgun (WGS) entry which is preliminary data.</text>
</comment>
<accession>A0ACB8SPE2</accession>